<sequence>MPAPGARPHTNSAVATQLTAWGHPISKPYISQLREGTRLDPSRETIAALARYFRVRPDYLTAGDHLTPLGPDHDLLTRLQFDRLRDLCLRAHDLSEESQNLLTAMADRLRLSERLPAVGTGGVE</sequence>
<name>A0ABX8CZ18_9NOCA</name>
<proteinExistence type="predicted"/>
<dbReference type="EMBL" id="CP074371">
    <property type="protein sequence ID" value="QVI25112.1"/>
    <property type="molecule type" value="Genomic_DNA"/>
</dbReference>
<keyword evidence="3" id="KW-1185">Reference proteome</keyword>
<dbReference type="Gene3D" id="1.10.260.40">
    <property type="entry name" value="lambda repressor-like DNA-binding domains"/>
    <property type="match status" value="1"/>
</dbReference>
<protein>
    <submittedName>
        <fullName evidence="2">Transcriptional regulator</fullName>
    </submittedName>
</protein>
<dbReference type="PROSITE" id="PS50943">
    <property type="entry name" value="HTH_CROC1"/>
    <property type="match status" value="1"/>
</dbReference>
<reference evidence="2 3" key="1">
    <citation type="submission" date="2021-04" db="EMBL/GenBank/DDBJ databases">
        <title>Nocardia tengchongensis.</title>
        <authorList>
            <person name="Zhuang k."/>
            <person name="Ran Y."/>
            <person name="Li W."/>
        </authorList>
    </citation>
    <scope>NUCLEOTIDE SEQUENCE [LARGE SCALE GENOMIC DNA]</scope>
    <source>
        <strain evidence="2 3">CFH S0057</strain>
    </source>
</reference>
<accession>A0ABX8CZ18</accession>
<evidence type="ECO:0000259" key="1">
    <source>
        <dbReference type="PROSITE" id="PS50943"/>
    </source>
</evidence>
<gene>
    <name evidence="2" type="ORF">KHQ06_24945</name>
</gene>
<dbReference type="InterPro" id="IPR001387">
    <property type="entry name" value="Cro/C1-type_HTH"/>
</dbReference>
<feature type="domain" description="HTH cro/C1-type" evidence="1">
    <location>
        <begin position="25"/>
        <end position="60"/>
    </location>
</feature>
<evidence type="ECO:0000313" key="2">
    <source>
        <dbReference type="EMBL" id="QVI25112.1"/>
    </source>
</evidence>
<dbReference type="InterPro" id="IPR010982">
    <property type="entry name" value="Lambda_DNA-bd_dom_sf"/>
</dbReference>
<evidence type="ECO:0000313" key="3">
    <source>
        <dbReference type="Proteomes" id="UP000683310"/>
    </source>
</evidence>
<dbReference type="CDD" id="cd00093">
    <property type="entry name" value="HTH_XRE"/>
    <property type="match status" value="1"/>
</dbReference>
<dbReference type="SUPFAM" id="SSF47413">
    <property type="entry name" value="lambda repressor-like DNA-binding domains"/>
    <property type="match status" value="1"/>
</dbReference>
<dbReference type="Proteomes" id="UP000683310">
    <property type="component" value="Chromosome"/>
</dbReference>
<organism evidence="2 3">
    <name type="scientific">Nocardia tengchongensis</name>
    <dbReference type="NCBI Taxonomy" id="2055889"/>
    <lineage>
        <taxon>Bacteria</taxon>
        <taxon>Bacillati</taxon>
        <taxon>Actinomycetota</taxon>
        <taxon>Actinomycetes</taxon>
        <taxon>Mycobacteriales</taxon>
        <taxon>Nocardiaceae</taxon>
        <taxon>Nocardia</taxon>
    </lineage>
</organism>
<dbReference type="RefSeq" id="WP_213561170.1">
    <property type="nucleotide sequence ID" value="NZ_JBHZDI010000095.1"/>
</dbReference>